<dbReference type="PROSITE" id="PS50885">
    <property type="entry name" value="HAMP"/>
    <property type="match status" value="1"/>
</dbReference>
<dbReference type="SMART" id="SM00387">
    <property type="entry name" value="HATPase_c"/>
    <property type="match status" value="1"/>
</dbReference>
<dbReference type="SMART" id="SM00388">
    <property type="entry name" value="HisKA"/>
    <property type="match status" value="1"/>
</dbReference>
<dbReference type="InterPro" id="IPR005467">
    <property type="entry name" value="His_kinase_dom"/>
</dbReference>
<feature type="domain" description="HAMP" evidence="13">
    <location>
        <begin position="170"/>
        <end position="224"/>
    </location>
</feature>
<gene>
    <name evidence="14" type="ORF">IAA52_00890</name>
</gene>
<evidence type="ECO:0000313" key="14">
    <source>
        <dbReference type="EMBL" id="HIQ81638.1"/>
    </source>
</evidence>
<comment type="subcellular location">
    <subcellularLocation>
        <location evidence="2">Membrane</location>
    </subcellularLocation>
</comment>
<evidence type="ECO:0000256" key="5">
    <source>
        <dbReference type="ARBA" id="ARBA00022679"/>
    </source>
</evidence>
<accession>A0A9D1CVI9</accession>
<comment type="caution">
    <text evidence="14">The sequence shown here is derived from an EMBL/GenBank/DDBJ whole genome shotgun (WGS) entry which is preliminary data.</text>
</comment>
<dbReference type="CDD" id="cd06225">
    <property type="entry name" value="HAMP"/>
    <property type="match status" value="1"/>
</dbReference>
<evidence type="ECO:0000256" key="10">
    <source>
        <dbReference type="ARBA" id="ARBA00023136"/>
    </source>
</evidence>
<dbReference type="Pfam" id="PF00672">
    <property type="entry name" value="HAMP"/>
    <property type="match status" value="1"/>
</dbReference>
<keyword evidence="4" id="KW-0597">Phosphoprotein</keyword>
<dbReference type="GO" id="GO:0000155">
    <property type="term" value="F:phosphorelay sensor kinase activity"/>
    <property type="evidence" value="ECO:0007669"/>
    <property type="project" value="InterPro"/>
</dbReference>
<dbReference type="Gene3D" id="3.30.565.10">
    <property type="entry name" value="Histidine kinase-like ATPase, C-terminal domain"/>
    <property type="match status" value="1"/>
</dbReference>
<dbReference type="InterPro" id="IPR050428">
    <property type="entry name" value="TCS_sensor_his_kinase"/>
</dbReference>
<feature type="transmembrane region" description="Helical" evidence="11">
    <location>
        <begin position="149"/>
        <end position="169"/>
    </location>
</feature>
<evidence type="ECO:0000313" key="15">
    <source>
        <dbReference type="Proteomes" id="UP000824260"/>
    </source>
</evidence>
<dbReference type="AlphaFoldDB" id="A0A9D1CVI9"/>
<dbReference type="InterPro" id="IPR003661">
    <property type="entry name" value="HisK_dim/P_dom"/>
</dbReference>
<reference evidence="14" key="1">
    <citation type="submission" date="2020-10" db="EMBL/GenBank/DDBJ databases">
        <authorList>
            <person name="Gilroy R."/>
        </authorList>
    </citation>
    <scope>NUCLEOTIDE SEQUENCE</scope>
    <source>
        <strain evidence="14">ChiSjej6B24-2974</strain>
    </source>
</reference>
<evidence type="ECO:0000256" key="8">
    <source>
        <dbReference type="ARBA" id="ARBA00022989"/>
    </source>
</evidence>
<keyword evidence="9" id="KW-0902">Two-component regulatory system</keyword>
<evidence type="ECO:0000256" key="4">
    <source>
        <dbReference type="ARBA" id="ARBA00022553"/>
    </source>
</evidence>
<evidence type="ECO:0000256" key="6">
    <source>
        <dbReference type="ARBA" id="ARBA00022692"/>
    </source>
</evidence>
<dbReference type="SUPFAM" id="SSF158472">
    <property type="entry name" value="HAMP domain-like"/>
    <property type="match status" value="1"/>
</dbReference>
<keyword evidence="8 11" id="KW-1133">Transmembrane helix</keyword>
<comment type="catalytic activity">
    <reaction evidence="1">
        <text>ATP + protein L-histidine = ADP + protein N-phospho-L-histidine.</text>
        <dbReference type="EC" id="2.7.13.3"/>
    </reaction>
</comment>
<evidence type="ECO:0000256" key="1">
    <source>
        <dbReference type="ARBA" id="ARBA00000085"/>
    </source>
</evidence>
<dbReference type="Pfam" id="PF00512">
    <property type="entry name" value="HisKA"/>
    <property type="match status" value="1"/>
</dbReference>
<dbReference type="PROSITE" id="PS50109">
    <property type="entry name" value="HIS_KIN"/>
    <property type="match status" value="1"/>
</dbReference>
<dbReference type="PANTHER" id="PTHR45436">
    <property type="entry name" value="SENSOR HISTIDINE KINASE YKOH"/>
    <property type="match status" value="1"/>
</dbReference>
<organism evidence="14 15">
    <name type="scientific">Candidatus Pullichristensenella stercorigallinarum</name>
    <dbReference type="NCBI Taxonomy" id="2840909"/>
    <lineage>
        <taxon>Bacteria</taxon>
        <taxon>Bacillati</taxon>
        <taxon>Bacillota</taxon>
        <taxon>Clostridia</taxon>
        <taxon>Candidatus Pullichristensenella</taxon>
    </lineage>
</organism>
<dbReference type="Gene3D" id="6.10.340.10">
    <property type="match status" value="1"/>
</dbReference>
<dbReference type="SUPFAM" id="SSF47384">
    <property type="entry name" value="Homodimeric domain of signal transducing histidine kinase"/>
    <property type="match status" value="1"/>
</dbReference>
<dbReference type="InterPro" id="IPR036890">
    <property type="entry name" value="HATPase_C_sf"/>
</dbReference>
<sequence length="455" mass="50387">MKRLSIKARVTIWYTLLVALIAFLAALVLFLSARRMMHNYYLETLTGTAQLALDDIRMEDGELEIDRDLDELPSVRVALFTTSGELIYGRVRFDLPFVEGEMRTATERSGGEWYVLDTRMEFDGAEEIWLRCYISADAAANLGALSMELAALILPMLVVLAGVGGYFIARRAFRPVTRITRTAESIIDGADLQKRIALEGARDELYRLAKVFDDMLDRLERSFERERRFTSDASHELRTPVAAILAQTDFALSELATPEDRMEALRDIRLRAGQMSTLINRLLALTRMDAGQTRVELERIDLCDLAEVVAAQIEDGAAERGMTVALSLDGPVWARCDQTMLTQALLNLAENAVKYGREDGHVRVVAFARDGEARLAVEDDGPGISPEAMPHIFERFYQGDRSRQAGGAGLGLSLVRLIARLHGGRVEVESTLGQGSRFTIALPLEGGETENVGGG</sequence>
<dbReference type="InterPro" id="IPR003660">
    <property type="entry name" value="HAMP_dom"/>
</dbReference>
<dbReference type="Proteomes" id="UP000824260">
    <property type="component" value="Unassembled WGS sequence"/>
</dbReference>
<feature type="domain" description="Histidine kinase" evidence="12">
    <location>
        <begin position="232"/>
        <end position="446"/>
    </location>
</feature>
<dbReference type="EMBL" id="DVFZ01000010">
    <property type="protein sequence ID" value="HIQ81638.1"/>
    <property type="molecule type" value="Genomic_DNA"/>
</dbReference>
<evidence type="ECO:0000256" key="2">
    <source>
        <dbReference type="ARBA" id="ARBA00004370"/>
    </source>
</evidence>
<reference evidence="14" key="2">
    <citation type="journal article" date="2021" name="PeerJ">
        <title>Extensive microbial diversity within the chicken gut microbiome revealed by metagenomics and culture.</title>
        <authorList>
            <person name="Gilroy R."/>
            <person name="Ravi A."/>
            <person name="Getino M."/>
            <person name="Pursley I."/>
            <person name="Horton D.L."/>
            <person name="Alikhan N.F."/>
            <person name="Baker D."/>
            <person name="Gharbi K."/>
            <person name="Hall N."/>
            <person name="Watson M."/>
            <person name="Adriaenssens E.M."/>
            <person name="Foster-Nyarko E."/>
            <person name="Jarju S."/>
            <person name="Secka A."/>
            <person name="Antonio M."/>
            <person name="Oren A."/>
            <person name="Chaudhuri R.R."/>
            <person name="La Ragione R."/>
            <person name="Hildebrand F."/>
            <person name="Pallen M.J."/>
        </authorList>
    </citation>
    <scope>NUCLEOTIDE SEQUENCE</scope>
    <source>
        <strain evidence="14">ChiSjej6B24-2974</strain>
    </source>
</reference>
<keyword evidence="10 11" id="KW-0472">Membrane</keyword>
<evidence type="ECO:0000259" key="12">
    <source>
        <dbReference type="PROSITE" id="PS50109"/>
    </source>
</evidence>
<dbReference type="Gene3D" id="1.10.287.130">
    <property type="match status" value="1"/>
</dbReference>
<evidence type="ECO:0000259" key="13">
    <source>
        <dbReference type="PROSITE" id="PS50885"/>
    </source>
</evidence>
<evidence type="ECO:0000256" key="7">
    <source>
        <dbReference type="ARBA" id="ARBA00022777"/>
    </source>
</evidence>
<proteinExistence type="predicted"/>
<keyword evidence="6 11" id="KW-0812">Transmembrane</keyword>
<dbReference type="Pfam" id="PF02518">
    <property type="entry name" value="HATPase_c"/>
    <property type="match status" value="1"/>
</dbReference>
<dbReference type="InterPro" id="IPR004358">
    <property type="entry name" value="Sig_transdc_His_kin-like_C"/>
</dbReference>
<keyword evidence="7 14" id="KW-0418">Kinase</keyword>
<feature type="transmembrane region" description="Helical" evidence="11">
    <location>
        <begin position="12"/>
        <end position="33"/>
    </location>
</feature>
<dbReference type="InterPro" id="IPR003594">
    <property type="entry name" value="HATPase_dom"/>
</dbReference>
<dbReference type="PRINTS" id="PR00344">
    <property type="entry name" value="BCTRLSENSOR"/>
</dbReference>
<dbReference type="SUPFAM" id="SSF55874">
    <property type="entry name" value="ATPase domain of HSP90 chaperone/DNA topoisomerase II/histidine kinase"/>
    <property type="match status" value="1"/>
</dbReference>
<evidence type="ECO:0000256" key="3">
    <source>
        <dbReference type="ARBA" id="ARBA00012438"/>
    </source>
</evidence>
<dbReference type="CDD" id="cd00082">
    <property type="entry name" value="HisKA"/>
    <property type="match status" value="1"/>
</dbReference>
<protein>
    <recommendedName>
        <fullName evidence="3">histidine kinase</fullName>
        <ecNumber evidence="3">2.7.13.3</ecNumber>
    </recommendedName>
</protein>
<name>A0A9D1CVI9_9FIRM</name>
<dbReference type="CDD" id="cd00075">
    <property type="entry name" value="HATPase"/>
    <property type="match status" value="1"/>
</dbReference>
<dbReference type="InterPro" id="IPR036097">
    <property type="entry name" value="HisK_dim/P_sf"/>
</dbReference>
<evidence type="ECO:0000256" key="9">
    <source>
        <dbReference type="ARBA" id="ARBA00023012"/>
    </source>
</evidence>
<keyword evidence="5" id="KW-0808">Transferase</keyword>
<dbReference type="FunFam" id="3.30.565.10:FF:000006">
    <property type="entry name" value="Sensor histidine kinase WalK"/>
    <property type="match status" value="1"/>
</dbReference>
<dbReference type="PANTHER" id="PTHR45436:SF5">
    <property type="entry name" value="SENSOR HISTIDINE KINASE TRCS"/>
    <property type="match status" value="1"/>
</dbReference>
<evidence type="ECO:0000256" key="11">
    <source>
        <dbReference type="SAM" id="Phobius"/>
    </source>
</evidence>
<dbReference type="EC" id="2.7.13.3" evidence="3"/>
<dbReference type="GO" id="GO:0005886">
    <property type="term" value="C:plasma membrane"/>
    <property type="evidence" value="ECO:0007669"/>
    <property type="project" value="TreeGrafter"/>
</dbReference>
<dbReference type="SMART" id="SM00304">
    <property type="entry name" value="HAMP"/>
    <property type="match status" value="1"/>
</dbReference>